<dbReference type="Proteomes" id="UP000265955">
    <property type="component" value="Unassembled WGS sequence"/>
</dbReference>
<evidence type="ECO:0008006" key="4">
    <source>
        <dbReference type="Google" id="ProtNLM"/>
    </source>
</evidence>
<name>A0A3A3FUD4_9BURK</name>
<feature type="chain" id="PRO_5017344089" description="Tetratricopeptide repeat-containing protein" evidence="1">
    <location>
        <begin position="22"/>
        <end position="393"/>
    </location>
</feature>
<reference evidence="3" key="1">
    <citation type="submission" date="2018-09" db="EMBL/GenBank/DDBJ databases">
        <authorList>
            <person name="Zhu H."/>
        </authorList>
    </citation>
    <scope>NUCLEOTIDE SEQUENCE [LARGE SCALE GENOMIC DNA]</scope>
    <source>
        <strain evidence="3">K1R23-30</strain>
    </source>
</reference>
<evidence type="ECO:0000313" key="3">
    <source>
        <dbReference type="Proteomes" id="UP000265955"/>
    </source>
</evidence>
<protein>
    <recommendedName>
        <fullName evidence="4">Tetratricopeptide repeat-containing protein</fullName>
    </recommendedName>
</protein>
<proteinExistence type="predicted"/>
<dbReference type="InterPro" id="IPR011990">
    <property type="entry name" value="TPR-like_helical_dom_sf"/>
</dbReference>
<feature type="signal peptide" evidence="1">
    <location>
        <begin position="1"/>
        <end position="21"/>
    </location>
</feature>
<accession>A0A3A3FUD4</accession>
<dbReference type="EMBL" id="QYUO01000001">
    <property type="protein sequence ID" value="RJF99140.1"/>
    <property type="molecule type" value="Genomic_DNA"/>
</dbReference>
<dbReference type="Gene3D" id="1.25.40.10">
    <property type="entry name" value="Tetratricopeptide repeat domain"/>
    <property type="match status" value="1"/>
</dbReference>
<comment type="caution">
    <text evidence="2">The sequence shown here is derived from an EMBL/GenBank/DDBJ whole genome shotgun (WGS) entry which is preliminary data.</text>
</comment>
<evidence type="ECO:0000256" key="1">
    <source>
        <dbReference type="SAM" id="SignalP"/>
    </source>
</evidence>
<sequence length="393" mass="43399">MRIRSIAILALSVICLANVIAAPYVPESDGKVLERLPFKPNDPIARELADLRAALKRNPQDPAVAVKLASRYYEMVSQEGDPRYLGYAQAALGPWWDMAAPPTEVQVLRASLRQFLHDFAGAVNDLDAVLQREPQHSQARVLRAIIHIVQARYPLGMVDCKALRQSADPLIAQGCEAMVDGLTGKAADAYAALAAAITKAPSIDPEKRLWLELRLAELAERQGRGDVAETHFKRALALGIPDTFLLAAYADLLLEQNRPVEVLGLLKNSSRSDVLLLRLVFAERMLQRPTANELTSALAARYAAAQMRGETVHQQEEARFALRVENNPKKALALATENWKVQREPRDAEIFLQSALALKDAAAAKPVLNWLEESGIEDQRLIKLGQQLRGVRP</sequence>
<organism evidence="2 3">
    <name type="scientific">Noviherbaspirillum saxi</name>
    <dbReference type="NCBI Taxonomy" id="2320863"/>
    <lineage>
        <taxon>Bacteria</taxon>
        <taxon>Pseudomonadati</taxon>
        <taxon>Pseudomonadota</taxon>
        <taxon>Betaproteobacteria</taxon>
        <taxon>Burkholderiales</taxon>
        <taxon>Oxalobacteraceae</taxon>
        <taxon>Noviherbaspirillum</taxon>
    </lineage>
</organism>
<gene>
    <name evidence="2" type="ORF">D3871_11915</name>
</gene>
<keyword evidence="3" id="KW-1185">Reference proteome</keyword>
<dbReference type="SUPFAM" id="SSF48452">
    <property type="entry name" value="TPR-like"/>
    <property type="match status" value="1"/>
</dbReference>
<keyword evidence="1" id="KW-0732">Signal</keyword>
<dbReference type="RefSeq" id="WP_147376798.1">
    <property type="nucleotide sequence ID" value="NZ_QYUO01000001.1"/>
</dbReference>
<dbReference type="AlphaFoldDB" id="A0A3A3FUD4"/>
<dbReference type="OrthoDB" id="9777400at2"/>
<evidence type="ECO:0000313" key="2">
    <source>
        <dbReference type="EMBL" id="RJF99140.1"/>
    </source>
</evidence>